<sequence>MLLVSFGASRYGSPPTPPPRDSSLDEPRQRDRSPRLEIRAPISSDDGTEDNAGTESGSPSYSSSGLYITSTSSSDAMFGRSYDSTDRSSSSSSDVTFDSDPHSPWPRSSISFSSYTSEDDLVDRYFVRTFPP</sequence>
<feature type="compositionally biased region" description="Low complexity" evidence="1">
    <location>
        <begin position="87"/>
        <end position="98"/>
    </location>
</feature>
<keyword evidence="3" id="KW-1185">Reference proteome</keyword>
<proteinExistence type="predicted"/>
<feature type="compositionally biased region" description="Basic and acidic residues" evidence="1">
    <location>
        <begin position="22"/>
        <end position="38"/>
    </location>
</feature>
<name>A0ABU6VRT7_9FABA</name>
<gene>
    <name evidence="2" type="ORF">PIB30_087146</name>
</gene>
<accession>A0ABU6VRT7</accession>
<evidence type="ECO:0000256" key="1">
    <source>
        <dbReference type="SAM" id="MobiDB-lite"/>
    </source>
</evidence>
<feature type="region of interest" description="Disordered" evidence="1">
    <location>
        <begin position="1"/>
        <end position="113"/>
    </location>
</feature>
<feature type="compositionally biased region" description="Low complexity" evidence="1">
    <location>
        <begin position="56"/>
        <end position="74"/>
    </location>
</feature>
<dbReference type="Proteomes" id="UP001341840">
    <property type="component" value="Unassembled WGS sequence"/>
</dbReference>
<organism evidence="2 3">
    <name type="scientific">Stylosanthes scabra</name>
    <dbReference type="NCBI Taxonomy" id="79078"/>
    <lineage>
        <taxon>Eukaryota</taxon>
        <taxon>Viridiplantae</taxon>
        <taxon>Streptophyta</taxon>
        <taxon>Embryophyta</taxon>
        <taxon>Tracheophyta</taxon>
        <taxon>Spermatophyta</taxon>
        <taxon>Magnoliopsida</taxon>
        <taxon>eudicotyledons</taxon>
        <taxon>Gunneridae</taxon>
        <taxon>Pentapetalae</taxon>
        <taxon>rosids</taxon>
        <taxon>fabids</taxon>
        <taxon>Fabales</taxon>
        <taxon>Fabaceae</taxon>
        <taxon>Papilionoideae</taxon>
        <taxon>50 kb inversion clade</taxon>
        <taxon>dalbergioids sensu lato</taxon>
        <taxon>Dalbergieae</taxon>
        <taxon>Pterocarpus clade</taxon>
        <taxon>Stylosanthes</taxon>
    </lineage>
</organism>
<dbReference type="EMBL" id="JASCZI010152557">
    <property type="protein sequence ID" value="MED6176332.1"/>
    <property type="molecule type" value="Genomic_DNA"/>
</dbReference>
<evidence type="ECO:0000313" key="2">
    <source>
        <dbReference type="EMBL" id="MED6176332.1"/>
    </source>
</evidence>
<protein>
    <submittedName>
        <fullName evidence="2">Uncharacterized protein</fullName>
    </submittedName>
</protein>
<reference evidence="2 3" key="1">
    <citation type="journal article" date="2023" name="Plants (Basel)">
        <title>Bridging the Gap: Combining Genomics and Transcriptomics Approaches to Understand Stylosanthes scabra, an Orphan Legume from the Brazilian Caatinga.</title>
        <authorList>
            <person name="Ferreira-Neto J.R.C."/>
            <person name="da Silva M.D."/>
            <person name="Binneck E."/>
            <person name="de Melo N.F."/>
            <person name="da Silva R.H."/>
            <person name="de Melo A.L.T.M."/>
            <person name="Pandolfi V."/>
            <person name="Bustamante F.O."/>
            <person name="Brasileiro-Vidal A.C."/>
            <person name="Benko-Iseppon A.M."/>
        </authorList>
    </citation>
    <scope>NUCLEOTIDE SEQUENCE [LARGE SCALE GENOMIC DNA]</scope>
    <source>
        <tissue evidence="2">Leaves</tissue>
    </source>
</reference>
<comment type="caution">
    <text evidence="2">The sequence shown here is derived from an EMBL/GenBank/DDBJ whole genome shotgun (WGS) entry which is preliminary data.</text>
</comment>
<evidence type="ECO:0000313" key="3">
    <source>
        <dbReference type="Proteomes" id="UP001341840"/>
    </source>
</evidence>